<dbReference type="Proteomes" id="UP000503336">
    <property type="component" value="Chromosome"/>
</dbReference>
<dbReference type="RefSeq" id="WP_165093565.1">
    <property type="nucleotide sequence ID" value="NZ_CP049056.1"/>
</dbReference>
<keyword evidence="1" id="KW-0812">Transmembrane</keyword>
<dbReference type="InterPro" id="IPR032816">
    <property type="entry name" value="VTT_dom"/>
</dbReference>
<dbReference type="InterPro" id="IPR051311">
    <property type="entry name" value="DedA_domain"/>
</dbReference>
<proteinExistence type="predicted"/>
<keyword evidence="4" id="KW-1185">Reference proteome</keyword>
<dbReference type="Pfam" id="PF09335">
    <property type="entry name" value="VTT_dom"/>
    <property type="match status" value="1"/>
</dbReference>
<feature type="domain" description="VTT" evidence="2">
    <location>
        <begin position="39"/>
        <end position="154"/>
    </location>
</feature>
<gene>
    <name evidence="3" type="ORF">G5B40_00130</name>
</gene>
<evidence type="ECO:0000313" key="3">
    <source>
        <dbReference type="EMBL" id="QIE53986.1"/>
    </source>
</evidence>
<evidence type="ECO:0000313" key="4">
    <source>
        <dbReference type="Proteomes" id="UP000503336"/>
    </source>
</evidence>
<evidence type="ECO:0000259" key="2">
    <source>
        <dbReference type="Pfam" id="PF09335"/>
    </source>
</evidence>
<feature type="transmembrane region" description="Helical" evidence="1">
    <location>
        <begin position="171"/>
        <end position="192"/>
    </location>
</feature>
<accession>A0A7L5BV02</accession>
<dbReference type="EMBL" id="CP049056">
    <property type="protein sequence ID" value="QIE53986.1"/>
    <property type="molecule type" value="Genomic_DNA"/>
</dbReference>
<dbReference type="AlphaFoldDB" id="A0A7L5BV02"/>
<dbReference type="KEGG" id="hdh:G5B40_00130"/>
<name>A0A7L5BV02_9RHOB</name>
<dbReference type="PANTHER" id="PTHR42709:SF11">
    <property type="entry name" value="DEDA FAMILY PROTEIN"/>
    <property type="match status" value="1"/>
</dbReference>
<feature type="transmembrane region" description="Helical" evidence="1">
    <location>
        <begin position="136"/>
        <end position="159"/>
    </location>
</feature>
<keyword evidence="1" id="KW-1133">Transmembrane helix</keyword>
<protein>
    <submittedName>
        <fullName evidence="3">DedA family protein</fullName>
    </submittedName>
</protein>
<sequence length="193" mass="21025">MLRRLYDWTITLAETPHALWALGVVSFVESSIFPIPPHVLVIPMVIARPADWARIALVASLSSVAGGVLGYGLGAFAFESIGRPVLDFYGYAEKFEIFALKYNEYGAWAVLAAGITPFPFKIITILSGATALSFPIFMISSIIARFSIFFLIAALLWKIGPPIRTFIEKRLGLMAALFVVLLFGGFAAASYLA</sequence>
<organism evidence="3 4">
    <name type="scientific">Pikeienuella piscinae</name>
    <dbReference type="NCBI Taxonomy" id="2748098"/>
    <lineage>
        <taxon>Bacteria</taxon>
        <taxon>Pseudomonadati</taxon>
        <taxon>Pseudomonadota</taxon>
        <taxon>Alphaproteobacteria</taxon>
        <taxon>Rhodobacterales</taxon>
        <taxon>Paracoccaceae</taxon>
        <taxon>Pikeienuella</taxon>
    </lineage>
</organism>
<evidence type="ECO:0000256" key="1">
    <source>
        <dbReference type="SAM" id="Phobius"/>
    </source>
</evidence>
<keyword evidence="1" id="KW-0472">Membrane</keyword>
<feature type="transmembrane region" description="Helical" evidence="1">
    <location>
        <begin position="20"/>
        <end position="43"/>
    </location>
</feature>
<feature type="transmembrane region" description="Helical" evidence="1">
    <location>
        <begin position="55"/>
        <end position="78"/>
    </location>
</feature>
<dbReference type="GO" id="GO:0005886">
    <property type="term" value="C:plasma membrane"/>
    <property type="evidence" value="ECO:0007669"/>
    <property type="project" value="TreeGrafter"/>
</dbReference>
<dbReference type="PANTHER" id="PTHR42709">
    <property type="entry name" value="ALKALINE PHOSPHATASE LIKE PROTEIN"/>
    <property type="match status" value="1"/>
</dbReference>
<reference evidence="3 4" key="1">
    <citation type="submission" date="2020-02" db="EMBL/GenBank/DDBJ databases">
        <title>complete genome sequence of Rhodobacteraceae bacterium.</title>
        <authorList>
            <person name="Park J."/>
            <person name="Kim Y.-S."/>
            <person name="Kim K.-H."/>
        </authorList>
    </citation>
    <scope>NUCLEOTIDE SEQUENCE [LARGE SCALE GENOMIC DNA]</scope>
    <source>
        <strain evidence="3 4">RR4-56</strain>
    </source>
</reference>